<evidence type="ECO:0000259" key="5">
    <source>
        <dbReference type="Pfam" id="PF05175"/>
    </source>
</evidence>
<comment type="similarity">
    <text evidence="1">Belongs to the eukaryotic/archaeal PrmC-related family.</text>
</comment>
<evidence type="ECO:0000313" key="6">
    <source>
        <dbReference type="EMBL" id="EQD26204.1"/>
    </source>
</evidence>
<dbReference type="InterPro" id="IPR052190">
    <property type="entry name" value="Euk-Arch_PrmC-MTase"/>
</dbReference>
<keyword evidence="3 6" id="KW-0808">Transferase</keyword>
<reference evidence="6" key="1">
    <citation type="submission" date="2013-08" db="EMBL/GenBank/DDBJ databases">
        <authorList>
            <person name="Mendez C."/>
            <person name="Richter M."/>
            <person name="Ferrer M."/>
            <person name="Sanchez J."/>
        </authorList>
    </citation>
    <scope>NUCLEOTIDE SEQUENCE</scope>
</reference>
<evidence type="ECO:0000256" key="4">
    <source>
        <dbReference type="ARBA" id="ARBA00022691"/>
    </source>
</evidence>
<sequence length="143" mass="15823">CMNVYPPSDDTFLLMESIKPGKNVIEIGCGTGLISVFCAKTGSNVTSVDINPLALNCTENNARLNSVTVNTVISDLFEKIDDAYDTVIFNPPYLPSDDDIEGAEQWNGGKDGFKVTRPFFGIPFLIIFLRAEKHGLYFHPLRM</sequence>
<feature type="domain" description="Methyltransferase small" evidence="5">
    <location>
        <begin position="12"/>
        <end position="93"/>
    </location>
</feature>
<dbReference type="AlphaFoldDB" id="T0ZB56"/>
<dbReference type="GO" id="GO:0035657">
    <property type="term" value="C:eRF1 methyltransferase complex"/>
    <property type="evidence" value="ECO:0007669"/>
    <property type="project" value="TreeGrafter"/>
</dbReference>
<dbReference type="PANTHER" id="PTHR45875">
    <property type="entry name" value="METHYLTRANSFERASE N6AMT1"/>
    <property type="match status" value="1"/>
</dbReference>
<evidence type="ECO:0000256" key="3">
    <source>
        <dbReference type="ARBA" id="ARBA00022679"/>
    </source>
</evidence>
<evidence type="ECO:0000256" key="1">
    <source>
        <dbReference type="ARBA" id="ARBA00006149"/>
    </source>
</evidence>
<dbReference type="SUPFAM" id="SSF53335">
    <property type="entry name" value="S-adenosyl-L-methionine-dependent methyltransferases"/>
    <property type="match status" value="1"/>
</dbReference>
<proteinExistence type="inferred from homology"/>
<keyword evidence="2 6" id="KW-0489">Methyltransferase</keyword>
<dbReference type="PROSITE" id="PS00092">
    <property type="entry name" value="N6_MTASE"/>
    <property type="match status" value="1"/>
</dbReference>
<dbReference type="GO" id="GO:0003676">
    <property type="term" value="F:nucleic acid binding"/>
    <property type="evidence" value="ECO:0007669"/>
    <property type="project" value="InterPro"/>
</dbReference>
<dbReference type="InterPro" id="IPR007848">
    <property type="entry name" value="Small_mtfrase_dom"/>
</dbReference>
<dbReference type="InterPro" id="IPR002052">
    <property type="entry name" value="DNA_methylase_N6_adenine_CS"/>
</dbReference>
<dbReference type="InterPro" id="IPR004557">
    <property type="entry name" value="PrmC-related"/>
</dbReference>
<name>T0ZB56_9ZZZZ</name>
<feature type="non-terminal residue" evidence="6">
    <location>
        <position position="1"/>
    </location>
</feature>
<dbReference type="Pfam" id="PF05175">
    <property type="entry name" value="MTS"/>
    <property type="match status" value="1"/>
</dbReference>
<dbReference type="GO" id="GO:0032259">
    <property type="term" value="P:methylation"/>
    <property type="evidence" value="ECO:0007669"/>
    <property type="project" value="UniProtKB-KW"/>
</dbReference>
<keyword evidence="4" id="KW-0949">S-adenosyl-L-methionine</keyword>
<protein>
    <submittedName>
        <fullName evidence="6">Methyltransferase</fullName>
    </submittedName>
</protein>
<organism evidence="6">
    <name type="scientific">mine drainage metagenome</name>
    <dbReference type="NCBI Taxonomy" id="410659"/>
    <lineage>
        <taxon>unclassified sequences</taxon>
        <taxon>metagenomes</taxon>
        <taxon>ecological metagenomes</taxon>
    </lineage>
</organism>
<dbReference type="NCBIfam" id="TIGR00537">
    <property type="entry name" value="hemK_rel_arch"/>
    <property type="match status" value="1"/>
</dbReference>
<accession>T0ZB56</accession>
<dbReference type="CDD" id="cd02440">
    <property type="entry name" value="AdoMet_MTases"/>
    <property type="match status" value="1"/>
</dbReference>
<dbReference type="EMBL" id="AUZX01016236">
    <property type="protein sequence ID" value="EQD26204.1"/>
    <property type="molecule type" value="Genomic_DNA"/>
</dbReference>
<evidence type="ECO:0000256" key="2">
    <source>
        <dbReference type="ARBA" id="ARBA00022603"/>
    </source>
</evidence>
<dbReference type="PANTHER" id="PTHR45875:SF1">
    <property type="entry name" value="METHYLTRANSFERASE N6AMT1"/>
    <property type="match status" value="1"/>
</dbReference>
<comment type="caution">
    <text evidence="6">The sequence shown here is derived from an EMBL/GenBank/DDBJ whole genome shotgun (WGS) entry which is preliminary data.</text>
</comment>
<dbReference type="InterPro" id="IPR029063">
    <property type="entry name" value="SAM-dependent_MTases_sf"/>
</dbReference>
<dbReference type="GO" id="GO:0008757">
    <property type="term" value="F:S-adenosylmethionine-dependent methyltransferase activity"/>
    <property type="evidence" value="ECO:0007669"/>
    <property type="project" value="TreeGrafter"/>
</dbReference>
<reference evidence="6" key="2">
    <citation type="journal article" date="2014" name="ISME J.">
        <title>Microbial stratification in low pH oxic and suboxic macroscopic growths along an acid mine drainage.</title>
        <authorList>
            <person name="Mendez-Garcia C."/>
            <person name="Mesa V."/>
            <person name="Sprenger R.R."/>
            <person name="Richter M."/>
            <person name="Diez M.S."/>
            <person name="Solano J."/>
            <person name="Bargiela R."/>
            <person name="Golyshina O.V."/>
            <person name="Manteca A."/>
            <person name="Ramos J.L."/>
            <person name="Gallego J.R."/>
            <person name="Llorente I."/>
            <person name="Martins Dos Santos V.A."/>
            <person name="Jensen O.N."/>
            <person name="Pelaez A.I."/>
            <person name="Sanchez J."/>
            <person name="Ferrer M."/>
        </authorList>
    </citation>
    <scope>NUCLEOTIDE SEQUENCE</scope>
</reference>
<dbReference type="GO" id="GO:0008276">
    <property type="term" value="F:protein methyltransferase activity"/>
    <property type="evidence" value="ECO:0007669"/>
    <property type="project" value="TreeGrafter"/>
</dbReference>
<dbReference type="Gene3D" id="3.40.50.150">
    <property type="entry name" value="Vaccinia Virus protein VP39"/>
    <property type="match status" value="1"/>
</dbReference>
<gene>
    <name evidence="6" type="ORF">B1A_21961</name>
</gene>